<dbReference type="Proteomes" id="UP000193224">
    <property type="component" value="Unassembled WGS sequence"/>
</dbReference>
<feature type="region of interest" description="Disordered" evidence="4">
    <location>
        <begin position="307"/>
        <end position="326"/>
    </location>
</feature>
<dbReference type="InterPro" id="IPR036693">
    <property type="entry name" value="TF_LuxR_autoind-bd_dom_sf"/>
</dbReference>
<dbReference type="Pfam" id="PF03472">
    <property type="entry name" value="Autoind_bind"/>
    <property type="match status" value="1"/>
</dbReference>
<evidence type="ECO:0000256" key="1">
    <source>
        <dbReference type="ARBA" id="ARBA00023015"/>
    </source>
</evidence>
<dbReference type="SUPFAM" id="SSF75516">
    <property type="entry name" value="Pheromone-binding domain of LuxR-like quorum-sensing transcription factors"/>
    <property type="match status" value="1"/>
</dbReference>
<evidence type="ECO:0000256" key="2">
    <source>
        <dbReference type="ARBA" id="ARBA00023125"/>
    </source>
</evidence>
<sequence length="326" mass="36277">MKHWVQAVLEDAFWSRNALSEETIRDLRRIAELIENSGVHTYRTDELCDIGEELSECGNLTELSELMWQAASATGFQNFAIFVIQQGSSGAFRSRICTSFKDSWVARYQEKSYQFIDPVIARSASEDGWFLFSELHSNAPMIESFWEDAENFGVGRNGLCFSISRKDGARIGVSFSTANTKEKVDALVRLNGYDLQFIAHLAVDSFCYTSRGPSLPDDTLSMKELRFLYTLASSPDPTEALEISAGYGSNKALQSSIRRKLNVDTVFQALTIVAAKGWFNQLPFDQTEVSKPFPALAGLGANEPFPIELDECPDPAIPQLSSDQDA</sequence>
<keyword evidence="1" id="KW-0805">Transcription regulation</keyword>
<keyword evidence="3" id="KW-0804">Transcription</keyword>
<evidence type="ECO:0000256" key="3">
    <source>
        <dbReference type="ARBA" id="ARBA00023163"/>
    </source>
</evidence>
<feature type="domain" description="Transcription factor LuxR-like autoinducer-binding" evidence="5">
    <location>
        <begin position="61"/>
        <end position="204"/>
    </location>
</feature>
<evidence type="ECO:0000313" key="7">
    <source>
        <dbReference type="Proteomes" id="UP000193224"/>
    </source>
</evidence>
<dbReference type="InterPro" id="IPR005143">
    <property type="entry name" value="TF_LuxR_autoind-bd_dom"/>
</dbReference>
<name>A0A1X7BSH3_9RHOB</name>
<reference evidence="6 7" key="1">
    <citation type="submission" date="2017-03" db="EMBL/GenBank/DDBJ databases">
        <authorList>
            <person name="Afonso C.L."/>
            <person name="Miller P.J."/>
            <person name="Scott M.A."/>
            <person name="Spackman E."/>
            <person name="Goraichik I."/>
            <person name="Dimitrov K.M."/>
            <person name="Suarez D.L."/>
            <person name="Swayne D.E."/>
        </authorList>
    </citation>
    <scope>NUCLEOTIDE SEQUENCE [LARGE SCALE GENOMIC DNA]</scope>
    <source>
        <strain evidence="6 7">CECT 7745</strain>
    </source>
</reference>
<evidence type="ECO:0000259" key="5">
    <source>
        <dbReference type="Pfam" id="PF03472"/>
    </source>
</evidence>
<protein>
    <submittedName>
        <fullName evidence="6">DNA-binding transcriptional activator SdiA</fullName>
    </submittedName>
</protein>
<dbReference type="AlphaFoldDB" id="A0A1X7BSH3"/>
<dbReference type="OrthoDB" id="9803630at2"/>
<dbReference type="EMBL" id="FWXB01000006">
    <property type="protein sequence ID" value="SMC12159.1"/>
    <property type="molecule type" value="Genomic_DNA"/>
</dbReference>
<dbReference type="GO" id="GO:0003677">
    <property type="term" value="F:DNA binding"/>
    <property type="evidence" value="ECO:0007669"/>
    <property type="project" value="UniProtKB-KW"/>
</dbReference>
<evidence type="ECO:0000313" key="6">
    <source>
        <dbReference type="EMBL" id="SMC12159.1"/>
    </source>
</evidence>
<accession>A0A1X7BSH3</accession>
<keyword evidence="2 6" id="KW-0238">DNA-binding</keyword>
<proteinExistence type="predicted"/>
<organism evidence="6 7">
    <name type="scientific">Roseovarius aestuarii</name>
    <dbReference type="NCBI Taxonomy" id="475083"/>
    <lineage>
        <taxon>Bacteria</taxon>
        <taxon>Pseudomonadati</taxon>
        <taxon>Pseudomonadota</taxon>
        <taxon>Alphaproteobacteria</taxon>
        <taxon>Rhodobacterales</taxon>
        <taxon>Roseobacteraceae</taxon>
        <taxon>Roseovarius</taxon>
    </lineage>
</organism>
<evidence type="ECO:0000256" key="4">
    <source>
        <dbReference type="SAM" id="MobiDB-lite"/>
    </source>
</evidence>
<keyword evidence="7" id="KW-1185">Reference proteome</keyword>
<dbReference type="Gene3D" id="3.30.450.80">
    <property type="entry name" value="Transcription factor LuxR-like, autoinducer-binding domain"/>
    <property type="match status" value="1"/>
</dbReference>
<gene>
    <name evidence="6" type="ORF">ROA7745_01982</name>
</gene>